<comment type="cofactor">
    <cofactor evidence="1">
        <name>[4Fe-4S] cluster</name>
        <dbReference type="ChEBI" id="CHEBI:49883"/>
    </cofactor>
</comment>
<keyword evidence="2" id="KW-0949">S-adenosyl-L-methionine</keyword>
<dbReference type="SFLD" id="SFLDS00029">
    <property type="entry name" value="Radical_SAM"/>
    <property type="match status" value="1"/>
</dbReference>
<feature type="domain" description="Radical SAM core" evidence="6">
    <location>
        <begin position="1"/>
        <end position="228"/>
    </location>
</feature>
<organism evidence="7 8">
    <name type="scientific">Microvirga puerhi</name>
    <dbReference type="NCBI Taxonomy" id="2876078"/>
    <lineage>
        <taxon>Bacteria</taxon>
        <taxon>Pseudomonadati</taxon>
        <taxon>Pseudomonadota</taxon>
        <taxon>Alphaproteobacteria</taxon>
        <taxon>Hyphomicrobiales</taxon>
        <taxon>Methylobacteriaceae</taxon>
        <taxon>Microvirga</taxon>
    </lineage>
</organism>
<dbReference type="Pfam" id="PF04055">
    <property type="entry name" value="Radical_SAM"/>
    <property type="match status" value="1"/>
</dbReference>
<proteinExistence type="predicted"/>
<keyword evidence="5" id="KW-0411">Iron-sulfur</keyword>
<evidence type="ECO:0000313" key="8">
    <source>
        <dbReference type="Proteomes" id="UP000704176"/>
    </source>
</evidence>
<dbReference type="EMBL" id="JAIRBM010000002">
    <property type="protein sequence ID" value="MBZ6075500.1"/>
    <property type="molecule type" value="Genomic_DNA"/>
</dbReference>
<dbReference type="PROSITE" id="PS51918">
    <property type="entry name" value="RADICAL_SAM"/>
    <property type="match status" value="1"/>
</dbReference>
<evidence type="ECO:0000256" key="1">
    <source>
        <dbReference type="ARBA" id="ARBA00001966"/>
    </source>
</evidence>
<dbReference type="Gene3D" id="3.20.20.70">
    <property type="entry name" value="Aldolase class I"/>
    <property type="match status" value="1"/>
</dbReference>
<dbReference type="InterPro" id="IPR013785">
    <property type="entry name" value="Aldolase_TIM"/>
</dbReference>
<dbReference type="SFLD" id="SFLDG01067">
    <property type="entry name" value="SPASM/twitch_domain_containing"/>
    <property type="match status" value="1"/>
</dbReference>
<dbReference type="PANTHER" id="PTHR11228">
    <property type="entry name" value="RADICAL SAM DOMAIN PROTEIN"/>
    <property type="match status" value="1"/>
</dbReference>
<dbReference type="RefSeq" id="WP_224311533.1">
    <property type="nucleotide sequence ID" value="NZ_JAIRBM010000002.1"/>
</dbReference>
<dbReference type="InterPro" id="IPR007197">
    <property type="entry name" value="rSAM"/>
</dbReference>
<dbReference type="InterPro" id="IPR050377">
    <property type="entry name" value="Radical_SAM_PqqE_MftC-like"/>
</dbReference>
<dbReference type="CDD" id="cd01335">
    <property type="entry name" value="Radical_SAM"/>
    <property type="match status" value="1"/>
</dbReference>
<protein>
    <submittedName>
        <fullName evidence="7">Radical SAM protein</fullName>
    </submittedName>
</protein>
<keyword evidence="8" id="KW-1185">Reference proteome</keyword>
<keyword evidence="3" id="KW-0479">Metal-binding</keyword>
<evidence type="ECO:0000256" key="4">
    <source>
        <dbReference type="ARBA" id="ARBA00023004"/>
    </source>
</evidence>
<dbReference type="Proteomes" id="UP000704176">
    <property type="component" value="Unassembled WGS sequence"/>
</dbReference>
<evidence type="ECO:0000256" key="3">
    <source>
        <dbReference type="ARBA" id="ARBA00022723"/>
    </source>
</evidence>
<evidence type="ECO:0000256" key="5">
    <source>
        <dbReference type="ARBA" id="ARBA00023014"/>
    </source>
</evidence>
<evidence type="ECO:0000256" key="2">
    <source>
        <dbReference type="ARBA" id="ARBA00022691"/>
    </source>
</evidence>
<name>A0ABS7VJ20_9HYPH</name>
<dbReference type="InterPro" id="IPR058240">
    <property type="entry name" value="rSAM_sf"/>
</dbReference>
<keyword evidence="4" id="KW-0408">Iron</keyword>
<reference evidence="7 8" key="1">
    <citation type="submission" date="2021-09" db="EMBL/GenBank/DDBJ databases">
        <title>The complete genome sequence of a new microorganism.</title>
        <authorList>
            <person name="Zi Z."/>
        </authorList>
    </citation>
    <scope>NUCLEOTIDE SEQUENCE [LARGE SCALE GENOMIC DNA]</scope>
    <source>
        <strain evidence="7 8">WGZ8</strain>
    </source>
</reference>
<sequence length="345" mass="38499">MAVKISKFIWDITYSCPLRCGHCYSESGRRPSRTLDRDTAMRVIDVMLEAQATGVMFSGGEPLSIRWAVEAMKRLHDAGVSVALFTTGWSMQERTATALAEAVSNVAVSIDGADAALHDAIRGRAGAFERGMKALDILNRVRTERQAAGQTCFTFGIDYTLTRPGAKEADLERFVEAAVERFPGLDFIRFGAVIPSGLAAEREFETNGLLTIEEMLDLMEVGRRLATRHENGPRISVTDVRYFLPQPGASLVDLDLMQIEPDGGLRAFPIYEAKVGNVLEEPLDILWQRARDWRSDPFVAQQMESVRTMADWANTTRILDRRYGSRDDRERIERRGQSALVPVPA</sequence>
<dbReference type="PANTHER" id="PTHR11228:SF7">
    <property type="entry name" value="PQQA PEPTIDE CYCLASE"/>
    <property type="match status" value="1"/>
</dbReference>
<evidence type="ECO:0000313" key="7">
    <source>
        <dbReference type="EMBL" id="MBZ6075500.1"/>
    </source>
</evidence>
<dbReference type="SUPFAM" id="SSF102114">
    <property type="entry name" value="Radical SAM enzymes"/>
    <property type="match status" value="1"/>
</dbReference>
<evidence type="ECO:0000259" key="6">
    <source>
        <dbReference type="PROSITE" id="PS51918"/>
    </source>
</evidence>
<comment type="caution">
    <text evidence="7">The sequence shown here is derived from an EMBL/GenBank/DDBJ whole genome shotgun (WGS) entry which is preliminary data.</text>
</comment>
<accession>A0ABS7VJ20</accession>
<gene>
    <name evidence="7" type="ORF">K9B37_04210</name>
</gene>